<gene>
    <name evidence="9" type="ORF">NQ314_020075</name>
</gene>
<reference evidence="9" key="1">
    <citation type="journal article" date="2023" name="Insect Mol. Biol.">
        <title>Genome sequencing provides insights into the evolution of gene families encoding plant cell wall-degrading enzymes in longhorned beetles.</title>
        <authorList>
            <person name="Shin N.R."/>
            <person name="Okamura Y."/>
            <person name="Kirsch R."/>
            <person name="Pauchet Y."/>
        </authorList>
    </citation>
    <scope>NUCLEOTIDE SEQUENCE</scope>
    <source>
        <strain evidence="9">RBIC_L_NR</strain>
    </source>
</reference>
<dbReference type="SUPFAM" id="SSF54495">
    <property type="entry name" value="UBC-like"/>
    <property type="match status" value="1"/>
</dbReference>
<dbReference type="GO" id="GO:0006612">
    <property type="term" value="P:protein targeting to membrane"/>
    <property type="evidence" value="ECO:0007669"/>
    <property type="project" value="TreeGrafter"/>
</dbReference>
<dbReference type="GO" id="GO:0000813">
    <property type="term" value="C:ESCRT I complex"/>
    <property type="evidence" value="ECO:0007669"/>
    <property type="project" value="TreeGrafter"/>
</dbReference>
<evidence type="ECO:0000313" key="9">
    <source>
        <dbReference type="EMBL" id="KAJ8927478.1"/>
    </source>
</evidence>
<evidence type="ECO:0000259" key="8">
    <source>
        <dbReference type="PROSITE" id="PS51314"/>
    </source>
</evidence>
<name>A0AAV8WM43_9CUCU</name>
<feature type="domain" description="VPS37 C-terminal" evidence="8">
    <location>
        <begin position="245"/>
        <end position="324"/>
    </location>
</feature>
<keyword evidence="10" id="KW-1185">Reference proteome</keyword>
<dbReference type="AlphaFoldDB" id="A0AAV8WM43"/>
<evidence type="ECO:0000256" key="2">
    <source>
        <dbReference type="ARBA" id="ARBA00007617"/>
    </source>
</evidence>
<dbReference type="InterPro" id="IPR037202">
    <property type="entry name" value="ESCRT_assembly_dom"/>
</dbReference>
<proteinExistence type="inferred from homology"/>
<evidence type="ECO:0000256" key="6">
    <source>
        <dbReference type="ARBA" id="ARBA00025010"/>
    </source>
</evidence>
<evidence type="ECO:0000256" key="3">
    <source>
        <dbReference type="ARBA" id="ARBA00022448"/>
    </source>
</evidence>
<evidence type="ECO:0000256" key="4">
    <source>
        <dbReference type="ARBA" id="ARBA00022753"/>
    </source>
</evidence>
<dbReference type="PANTHER" id="PTHR13678">
    <property type="entry name" value="VACUOLAR PROTEIN SORTING-ASSOCIATED PROTEIN 37"/>
    <property type="match status" value="1"/>
</dbReference>
<dbReference type="GO" id="GO:0006623">
    <property type="term" value="P:protein targeting to vacuole"/>
    <property type="evidence" value="ECO:0007669"/>
    <property type="project" value="TreeGrafter"/>
</dbReference>
<dbReference type="GO" id="GO:0031902">
    <property type="term" value="C:late endosome membrane"/>
    <property type="evidence" value="ECO:0007669"/>
    <property type="project" value="UniProtKB-SubCell"/>
</dbReference>
<dbReference type="PROSITE" id="PS51314">
    <property type="entry name" value="VPS37_C"/>
    <property type="match status" value="1"/>
</dbReference>
<dbReference type="Pfam" id="PF07200">
    <property type="entry name" value="Mod_r"/>
    <property type="match status" value="1"/>
</dbReference>
<comment type="function">
    <text evidence="6">Component of the ESCRT-I complex, a regulator of vesicular trafficking process. Required for the sorting of endocytic ubiquitinated cargos into multivesicular bodies. May be involved in cell growth and differentiation.</text>
</comment>
<evidence type="ECO:0000313" key="10">
    <source>
        <dbReference type="Proteomes" id="UP001162156"/>
    </source>
</evidence>
<comment type="caution">
    <text evidence="9">The sequence shown here is derived from an EMBL/GenBank/DDBJ whole genome shotgun (WGS) entry which is preliminary data.</text>
</comment>
<dbReference type="CDD" id="cd11685">
    <property type="entry name" value="UEV_TSG101-like"/>
    <property type="match status" value="1"/>
</dbReference>
<dbReference type="Proteomes" id="UP001162156">
    <property type="component" value="Unassembled WGS sequence"/>
</dbReference>
<dbReference type="InterPro" id="IPR029012">
    <property type="entry name" value="Helix_hairpin_bin_sf"/>
</dbReference>
<dbReference type="Gene3D" id="1.10.287.660">
    <property type="entry name" value="Helix hairpin bin"/>
    <property type="match status" value="1"/>
</dbReference>
<dbReference type="InterPro" id="IPR009851">
    <property type="entry name" value="Mod_r"/>
</dbReference>
<evidence type="ECO:0000256" key="5">
    <source>
        <dbReference type="ARBA" id="ARBA00022927"/>
    </source>
</evidence>
<accession>A0AAV8WM43</accession>
<dbReference type="EMBL" id="JANEYF010005652">
    <property type="protein sequence ID" value="KAJ8927478.1"/>
    <property type="molecule type" value="Genomic_DNA"/>
</dbReference>
<keyword evidence="4" id="KW-0967">Endosome</keyword>
<keyword evidence="5 7" id="KW-0653">Protein transport</keyword>
<comment type="subcellular location">
    <subcellularLocation>
        <location evidence="1">Late endosome membrane</location>
        <topology evidence="1">Peripheral membrane protein</topology>
    </subcellularLocation>
</comment>
<sequence>MLPRQFKTEADIRKHQINTLKIFNDNVAELSEGEEYEICFNSGGNNLYLNVSLSQEFPNEKPMLKVVPAIIHHWVNSDGQITSAPGLLNFTVHSDLGRVVQAIIREFQRTPPPLVSNHSSSVVSPTIPILVKKRASPINYQSFSNIKNFSPPSHMSQTSFLQKSSAFPELSQLSLAELQLLNDNIDSQEEFIDELPQVKEQYKFLGDLIEQVEELAESNLSKQGKLEELREGIDSRIEAATKLAFENERLHVIYQNLSDKFSPRNIREQLKLAAAKADLDSEKVAESFLNGEIDVDKFVSDFIKTKTLCQTRKTKEEKTLTSAR</sequence>
<evidence type="ECO:0000256" key="1">
    <source>
        <dbReference type="ARBA" id="ARBA00004633"/>
    </source>
</evidence>
<keyword evidence="3 7" id="KW-0813">Transport</keyword>
<dbReference type="SUPFAM" id="SSF140111">
    <property type="entry name" value="Endosomal sorting complex assembly domain"/>
    <property type="match status" value="1"/>
</dbReference>
<protein>
    <recommendedName>
        <fullName evidence="8">VPS37 C-terminal domain-containing protein</fullName>
    </recommendedName>
</protein>
<organism evidence="9 10">
    <name type="scientific">Rhamnusium bicolor</name>
    <dbReference type="NCBI Taxonomy" id="1586634"/>
    <lineage>
        <taxon>Eukaryota</taxon>
        <taxon>Metazoa</taxon>
        <taxon>Ecdysozoa</taxon>
        <taxon>Arthropoda</taxon>
        <taxon>Hexapoda</taxon>
        <taxon>Insecta</taxon>
        <taxon>Pterygota</taxon>
        <taxon>Neoptera</taxon>
        <taxon>Endopterygota</taxon>
        <taxon>Coleoptera</taxon>
        <taxon>Polyphaga</taxon>
        <taxon>Cucujiformia</taxon>
        <taxon>Chrysomeloidea</taxon>
        <taxon>Cerambycidae</taxon>
        <taxon>Lepturinae</taxon>
        <taxon>Rhagiini</taxon>
        <taxon>Rhamnusium</taxon>
    </lineage>
</organism>
<dbReference type="GO" id="GO:0043162">
    <property type="term" value="P:ubiquitin-dependent protein catabolic process via the multivesicular body sorting pathway"/>
    <property type="evidence" value="ECO:0007669"/>
    <property type="project" value="TreeGrafter"/>
</dbReference>
<dbReference type="InterPro" id="IPR016135">
    <property type="entry name" value="UBQ-conjugating_enzyme/RWD"/>
</dbReference>
<dbReference type="PANTHER" id="PTHR13678:SF25">
    <property type="entry name" value="EG:115C2.5 PROTEIN"/>
    <property type="match status" value="1"/>
</dbReference>
<evidence type="ECO:0000256" key="7">
    <source>
        <dbReference type="PROSITE-ProRule" id="PRU00646"/>
    </source>
</evidence>
<comment type="similarity">
    <text evidence="2">Belongs to the VPS37 family.</text>
</comment>